<reference evidence="6" key="1">
    <citation type="submission" date="2012-12" db="EMBL/GenBank/DDBJ databases">
        <authorList>
            <person name="Hellsten U."/>
            <person name="Grimwood J."/>
            <person name="Chapman J.A."/>
            <person name="Shapiro H."/>
            <person name="Aerts A."/>
            <person name="Otillar R.P."/>
            <person name="Terry A.Y."/>
            <person name="Boore J.L."/>
            <person name="Simakov O."/>
            <person name="Marletaz F."/>
            <person name="Cho S.-J."/>
            <person name="Edsinger-Gonzales E."/>
            <person name="Havlak P."/>
            <person name="Kuo D.-H."/>
            <person name="Larsson T."/>
            <person name="Lv J."/>
            <person name="Arendt D."/>
            <person name="Savage R."/>
            <person name="Osoegawa K."/>
            <person name="de Jong P."/>
            <person name="Lindberg D.R."/>
            <person name="Seaver E.C."/>
            <person name="Weisblat D.A."/>
            <person name="Putnam N.H."/>
            <person name="Grigoriev I.V."/>
            <person name="Rokhsar D.S."/>
        </authorList>
    </citation>
    <scope>NUCLEOTIDE SEQUENCE</scope>
    <source>
        <strain evidence="6">I ESC-2004</strain>
    </source>
</reference>
<dbReference type="STRING" id="283909.R7UVD1"/>
<sequence length="1247" mass="137210">MSATSISCSTEESTCFTRVRYEAGSLRSTKGCILKQDCQDYLANNAEGCSRGIVSSGICSYCCEDPDHCNYDRFPYSDTTPAPTTTTPMPISAVTIPHSGMPCNSSTAEDSLNACMAQYRGQVAWTLQNSLERFGEFCRHVPDVLHCVATSLEDCICLNDAANPVTILTPALKLLAAQCPSQCNQTAGLQCIQHSQSRILNIMTGSSDFSCGVLYKEVTSGFQCVHFSVSSCSHSTFVSYNVTQSYSHSAIEKLCPMSTPSTFHAGVTLPTSGRIVQTRFPPEGSTASPVVSSTRTTDVPATEDPRCNIEAVNDCLAGLGHAVVQARVEGLSFDNICQQLLPATSLCLLTHSDACSTELKQRFQFAKDYIDGLMGAECLVTTPAPVCDPTRARLCVVRQWELIEGDYSIQEACDAVANTTECVRYNSQDCTIEEKSSLNTTLYNVLELLGDKCVKDAAQCNNETIIELEEGGSAHDIEFQFKKLSISLCDEPDCEVVLKLEAESQDTNPKCLNGQRIPQFVIGRPHGSGSACKEVITSGNWRDVRKYKISAKTDLKLDGNSEQKLRIVVKKVVGGQVVESNILCVYTVRVIDKDAPTVPSCTIWNDPHIRSFAKLRYNMHTEGWYQMYRHKTHPIEVQVGYQKCSSRATCICAAAIRAGDTVYVMDRCKRNGVTKCNRCKNQLINAQLFFHKEITPGFRMFMSEAGTRMDIQLPHGTVVTLKESNNFFNVVVNPSSADYLATRGLCGIYGEEHTYFLPNGTEIYPKRSPSWKVFFQSWRIPDEDLLVNGVARGPFRLPADYCDCLQGDDTCRDGNNNACGICTTKCEDVTETFPGINLHNDTEQTQEEQQNQQKTNTSDYIFDYKFLGNESVLHPNWTEAEAQQFCLRKLVEMSPVVTECLKVPGFEHQGQIDWCAQDIALTGDVNWADTHLEALKINCEQSINANVDFYSNEEGANITKSIYNLICTNECSGNGECKKGVCVCRGGFSGQDCSVELDQRPEVYQLPNGGVCDTIGTRTCQNSYVTGDKFAGDEYCHVTSANMVEQLPAEESTIVSKASILTSQQLFCGIPVSTTAVQSHTIRLSYSESSEMSTPLVYVTFNSICHDCQIMENSVVKCSRKNTGCVIDGVCYAEGASKPDDECMRCSNGDNEDEWSRMKTLRCRLHLVYIVVGAIAALIIIVCITVCVCYACSKKEEAPPSNYSSAPRSLSVVYVSNCSEPSSPVKIGSGFRPGSNFPESRSPDIVF</sequence>
<dbReference type="HOGENOM" id="CLU_266118_0_0_1"/>
<dbReference type="Pfam" id="PF26129">
    <property type="entry name" value="Vwde"/>
    <property type="match status" value="1"/>
</dbReference>
<dbReference type="InterPro" id="IPR000742">
    <property type="entry name" value="EGF"/>
</dbReference>
<evidence type="ECO:0000256" key="2">
    <source>
        <dbReference type="SAM" id="Phobius"/>
    </source>
</evidence>
<reference evidence="4 6" key="2">
    <citation type="journal article" date="2013" name="Nature">
        <title>Insights into bilaterian evolution from three spiralian genomes.</title>
        <authorList>
            <person name="Simakov O."/>
            <person name="Marletaz F."/>
            <person name="Cho S.J."/>
            <person name="Edsinger-Gonzales E."/>
            <person name="Havlak P."/>
            <person name="Hellsten U."/>
            <person name="Kuo D.H."/>
            <person name="Larsson T."/>
            <person name="Lv J."/>
            <person name="Arendt D."/>
            <person name="Savage R."/>
            <person name="Osoegawa K."/>
            <person name="de Jong P."/>
            <person name="Grimwood J."/>
            <person name="Chapman J.A."/>
            <person name="Shapiro H."/>
            <person name="Aerts A."/>
            <person name="Otillar R.P."/>
            <person name="Terry A.Y."/>
            <person name="Boore J.L."/>
            <person name="Grigoriev I.V."/>
            <person name="Lindberg D.R."/>
            <person name="Seaver E.C."/>
            <person name="Weisblat D.A."/>
            <person name="Putnam N.H."/>
            <person name="Rokhsar D.S."/>
        </authorList>
    </citation>
    <scope>NUCLEOTIDE SEQUENCE</scope>
    <source>
        <strain evidence="4 6">I ESC-2004</strain>
    </source>
</reference>
<dbReference type="Proteomes" id="UP000014760">
    <property type="component" value="Unassembled WGS sequence"/>
</dbReference>
<dbReference type="EMBL" id="AMQN01006919">
    <property type="status" value="NOT_ANNOTATED_CDS"/>
    <property type="molecule type" value="Genomic_DNA"/>
</dbReference>
<protein>
    <recommendedName>
        <fullName evidence="3">VWFD domain-containing protein</fullName>
    </recommendedName>
</protein>
<dbReference type="OrthoDB" id="10001041at2759"/>
<organism evidence="4">
    <name type="scientific">Capitella teleta</name>
    <name type="common">Polychaete worm</name>
    <dbReference type="NCBI Taxonomy" id="283909"/>
    <lineage>
        <taxon>Eukaryota</taxon>
        <taxon>Metazoa</taxon>
        <taxon>Spiralia</taxon>
        <taxon>Lophotrochozoa</taxon>
        <taxon>Annelida</taxon>
        <taxon>Polychaeta</taxon>
        <taxon>Sedentaria</taxon>
        <taxon>Scolecida</taxon>
        <taxon>Capitellidae</taxon>
        <taxon>Capitella</taxon>
    </lineage>
</organism>
<dbReference type="PROSITE" id="PS00022">
    <property type="entry name" value="EGF_1"/>
    <property type="match status" value="1"/>
</dbReference>
<keyword evidence="2" id="KW-0812">Transmembrane</keyword>
<evidence type="ECO:0000313" key="5">
    <source>
        <dbReference type="EnsemblMetazoa" id="CapteP209896"/>
    </source>
</evidence>
<feature type="domain" description="VWFD" evidence="3">
    <location>
        <begin position="599"/>
        <end position="786"/>
    </location>
</feature>
<keyword evidence="2" id="KW-1133">Transmembrane helix</keyword>
<feature type="region of interest" description="Disordered" evidence="1">
    <location>
        <begin position="1219"/>
        <end position="1247"/>
    </location>
</feature>
<feature type="compositionally biased region" description="Polar residues" evidence="1">
    <location>
        <begin position="285"/>
        <end position="299"/>
    </location>
</feature>
<name>R7UVD1_CAPTE</name>
<dbReference type="InterPro" id="IPR058727">
    <property type="entry name" value="Helical_Vwde"/>
</dbReference>
<keyword evidence="6" id="KW-1185">Reference proteome</keyword>
<evidence type="ECO:0000313" key="6">
    <source>
        <dbReference type="Proteomes" id="UP000014760"/>
    </source>
</evidence>
<accession>R7UVD1</accession>
<reference evidence="5" key="3">
    <citation type="submission" date="2015-06" db="UniProtKB">
        <authorList>
            <consortium name="EnsemblMetazoa"/>
        </authorList>
    </citation>
    <scope>IDENTIFICATION</scope>
</reference>
<dbReference type="Pfam" id="PF00094">
    <property type="entry name" value="VWD"/>
    <property type="match status" value="1"/>
</dbReference>
<evidence type="ECO:0000313" key="4">
    <source>
        <dbReference type="EMBL" id="ELU07922.1"/>
    </source>
</evidence>
<dbReference type="PROSITE" id="PS01186">
    <property type="entry name" value="EGF_2"/>
    <property type="match status" value="1"/>
</dbReference>
<dbReference type="Gene3D" id="2.10.25.10">
    <property type="entry name" value="Laminin"/>
    <property type="match status" value="1"/>
</dbReference>
<dbReference type="InterPro" id="IPR001846">
    <property type="entry name" value="VWF_type-D"/>
</dbReference>
<dbReference type="AlphaFoldDB" id="R7UVD1"/>
<evidence type="ECO:0000259" key="3">
    <source>
        <dbReference type="PROSITE" id="PS51233"/>
    </source>
</evidence>
<dbReference type="PROSITE" id="PS51233">
    <property type="entry name" value="VWFD"/>
    <property type="match status" value="1"/>
</dbReference>
<keyword evidence="2" id="KW-0472">Membrane</keyword>
<feature type="transmembrane region" description="Helical" evidence="2">
    <location>
        <begin position="1167"/>
        <end position="1192"/>
    </location>
</feature>
<dbReference type="EMBL" id="KB299519">
    <property type="protein sequence ID" value="ELU07922.1"/>
    <property type="molecule type" value="Genomic_DNA"/>
</dbReference>
<proteinExistence type="predicted"/>
<dbReference type="EnsemblMetazoa" id="CapteT209896">
    <property type="protein sequence ID" value="CapteP209896"/>
    <property type="gene ID" value="CapteG209896"/>
</dbReference>
<feature type="region of interest" description="Disordered" evidence="1">
    <location>
        <begin position="280"/>
        <end position="302"/>
    </location>
</feature>
<gene>
    <name evidence="4" type="ORF">CAPTEDRAFT_209896</name>
</gene>
<evidence type="ECO:0000256" key="1">
    <source>
        <dbReference type="SAM" id="MobiDB-lite"/>
    </source>
</evidence>